<name>A0A804K7E6_MUSAM</name>
<dbReference type="InParanoid" id="A0A804K7E6"/>
<evidence type="ECO:0000256" key="1">
    <source>
        <dbReference type="SAM" id="Phobius"/>
    </source>
</evidence>
<dbReference type="Proteomes" id="UP000012960">
    <property type="component" value="Unplaced"/>
</dbReference>
<evidence type="ECO:0000313" key="3">
    <source>
        <dbReference type="EnsemblPlants" id="Ma08_p16710.1"/>
    </source>
</evidence>
<accession>A0A804K7E6</accession>
<dbReference type="EnsemblPlants" id="Ma08_t16710.1">
    <property type="protein sequence ID" value="Ma08_p16710.1"/>
    <property type="gene ID" value="Ma08_g16710"/>
</dbReference>
<evidence type="ECO:0000313" key="2">
    <source>
        <dbReference type="EMBL" id="CAG1831984.1"/>
    </source>
</evidence>
<reference evidence="3" key="2">
    <citation type="submission" date="2021-05" db="UniProtKB">
        <authorList>
            <consortium name="EnsemblPlants"/>
        </authorList>
    </citation>
    <scope>IDENTIFICATION</scope>
    <source>
        <strain evidence="3">subsp. malaccensis</strain>
    </source>
</reference>
<gene>
    <name evidence="2" type="ORF">GSMUA_99860.1</name>
</gene>
<protein>
    <submittedName>
        <fullName evidence="2">(wild Malaysian banana) hypothetical protein</fullName>
    </submittedName>
</protein>
<dbReference type="Gramene" id="Ma08_t16710.3">
    <property type="protein sequence ID" value="Ma08_p16710.3"/>
    <property type="gene ID" value="Ma08_g16710"/>
</dbReference>
<keyword evidence="1" id="KW-0472">Membrane</keyword>
<keyword evidence="1" id="KW-1133">Transmembrane helix</keyword>
<dbReference type="EnsemblPlants" id="Ma08_t16710.3">
    <property type="protein sequence ID" value="Ma08_p16710.3"/>
    <property type="gene ID" value="Ma08_g16710"/>
</dbReference>
<proteinExistence type="predicted"/>
<sequence>MARNFSIVFCSRGSLSLFGVFFLFLGLFRFGLGFLALDSESGGPDRGCVAGELMKKRFLDVHPVEERVVVLADDALRVCKTTARRCDGLPEGEGKEHGRGAATTSGLVSRFVWLYPMSLYKRLFCVQQQQQNRLLLVEKKETVAMCEEVRQVLAEVNTSSEKLFEVMLPTQCSVRLKDLE</sequence>
<keyword evidence="4" id="KW-1185">Reference proteome</keyword>
<reference evidence="2" key="1">
    <citation type="submission" date="2021-03" db="EMBL/GenBank/DDBJ databases">
        <authorList>
            <consortium name="Genoscope - CEA"/>
            <person name="William W."/>
        </authorList>
    </citation>
    <scope>NUCLEOTIDE SEQUENCE</scope>
    <source>
        <strain evidence="2">Doubled-haploid Pahang</strain>
    </source>
</reference>
<evidence type="ECO:0000313" key="4">
    <source>
        <dbReference type="Proteomes" id="UP000012960"/>
    </source>
</evidence>
<dbReference type="Gramene" id="Ma08_t16710.1">
    <property type="protein sequence ID" value="Ma08_p16710.1"/>
    <property type="gene ID" value="Ma08_g16710"/>
</dbReference>
<dbReference type="EMBL" id="HG996472">
    <property type="protein sequence ID" value="CAG1831984.1"/>
    <property type="molecule type" value="Genomic_DNA"/>
</dbReference>
<feature type="transmembrane region" description="Helical" evidence="1">
    <location>
        <begin position="15"/>
        <end position="37"/>
    </location>
</feature>
<organism evidence="3 4">
    <name type="scientific">Musa acuminata subsp. malaccensis</name>
    <name type="common">Wild banana</name>
    <name type="synonym">Musa malaccensis</name>
    <dbReference type="NCBI Taxonomy" id="214687"/>
    <lineage>
        <taxon>Eukaryota</taxon>
        <taxon>Viridiplantae</taxon>
        <taxon>Streptophyta</taxon>
        <taxon>Embryophyta</taxon>
        <taxon>Tracheophyta</taxon>
        <taxon>Spermatophyta</taxon>
        <taxon>Magnoliopsida</taxon>
        <taxon>Liliopsida</taxon>
        <taxon>Zingiberales</taxon>
        <taxon>Musaceae</taxon>
        <taxon>Musa</taxon>
    </lineage>
</organism>
<dbReference type="AlphaFoldDB" id="A0A804K7E6"/>
<keyword evidence="1" id="KW-0812">Transmembrane</keyword>